<dbReference type="Pfam" id="PF09130">
    <property type="entry name" value="DUF1932"/>
    <property type="match status" value="1"/>
</dbReference>
<evidence type="ECO:0000259" key="2">
    <source>
        <dbReference type="Pfam" id="PF03446"/>
    </source>
</evidence>
<accession>A0AAP9U6S1</accession>
<evidence type="ECO:0000259" key="3">
    <source>
        <dbReference type="Pfam" id="PF09130"/>
    </source>
</evidence>
<dbReference type="Proteomes" id="UP000514462">
    <property type="component" value="Chromosome"/>
</dbReference>
<dbReference type="InterPro" id="IPR015814">
    <property type="entry name" value="Pgluconate_DH_NAD-bd_C"/>
</dbReference>
<feature type="domain" description="Phosphogluconate dehydrogenase NAD-binding putative C-terminal" evidence="3">
    <location>
        <begin position="193"/>
        <end position="259"/>
    </location>
</feature>
<evidence type="ECO:0000256" key="1">
    <source>
        <dbReference type="ARBA" id="ARBA00023002"/>
    </source>
</evidence>
<feature type="domain" description="6-phosphogluconate dehydrogenase NADP-binding" evidence="2">
    <location>
        <begin position="3"/>
        <end position="144"/>
    </location>
</feature>
<dbReference type="InterPro" id="IPR006115">
    <property type="entry name" value="6PGDH_NADP-bd"/>
</dbReference>
<dbReference type="Gene3D" id="3.40.50.720">
    <property type="entry name" value="NAD(P)-binding Rossmann-like Domain"/>
    <property type="match status" value="1"/>
</dbReference>
<evidence type="ECO:0000313" key="4">
    <source>
        <dbReference type="EMBL" id="QMR41495.1"/>
    </source>
</evidence>
<dbReference type="Pfam" id="PF03446">
    <property type="entry name" value="NAD_binding_2"/>
    <property type="match status" value="1"/>
</dbReference>
<dbReference type="SUPFAM" id="SSF48179">
    <property type="entry name" value="6-phosphogluconate dehydrogenase C-terminal domain-like"/>
    <property type="match status" value="1"/>
</dbReference>
<reference evidence="5" key="1">
    <citation type="submission" date="2020-06" db="EMBL/GenBank/DDBJ databases">
        <title>REHAB project genomes.</title>
        <authorList>
            <person name="Shaw L.P."/>
        </authorList>
    </citation>
    <scope>NUCLEOTIDE SEQUENCE [LARGE SCALE GENOMIC DNA]</scope>
    <source>
        <strain evidence="5">RHBSTW-00938</strain>
    </source>
</reference>
<gene>
    <name evidence="4" type="ORF">HV331_19215</name>
</gene>
<dbReference type="SUPFAM" id="SSF51735">
    <property type="entry name" value="NAD(P)-binding Rossmann-fold domains"/>
    <property type="match status" value="1"/>
</dbReference>
<dbReference type="InterPro" id="IPR008927">
    <property type="entry name" value="6-PGluconate_DH-like_C_sf"/>
</dbReference>
<evidence type="ECO:0000313" key="5">
    <source>
        <dbReference type="Proteomes" id="UP000514462"/>
    </source>
</evidence>
<dbReference type="GO" id="GO:0050661">
    <property type="term" value="F:NADP binding"/>
    <property type="evidence" value="ECO:0007669"/>
    <property type="project" value="InterPro"/>
</dbReference>
<dbReference type="Gene3D" id="1.10.1040.10">
    <property type="entry name" value="N-(1-d-carboxylethyl)-l-norvaline Dehydrogenase, domain 2"/>
    <property type="match status" value="1"/>
</dbReference>
<dbReference type="EMBL" id="CP055904">
    <property type="protein sequence ID" value="QMR41495.1"/>
    <property type="molecule type" value="Genomic_DNA"/>
</dbReference>
<dbReference type="AlphaFoldDB" id="A0AAP9U6S1"/>
<proteinExistence type="predicted"/>
<keyword evidence="1" id="KW-0560">Oxidoreductase</keyword>
<organism evidence="4 5">
    <name type="scientific">Klebsiella aerogenes</name>
    <name type="common">Enterobacter aerogenes</name>
    <dbReference type="NCBI Taxonomy" id="548"/>
    <lineage>
        <taxon>Bacteria</taxon>
        <taxon>Pseudomonadati</taxon>
        <taxon>Pseudomonadota</taxon>
        <taxon>Gammaproteobacteria</taxon>
        <taxon>Enterobacterales</taxon>
        <taxon>Enterobacteriaceae</taxon>
        <taxon>Klebsiella/Raoultella group</taxon>
        <taxon>Klebsiella</taxon>
    </lineage>
</organism>
<dbReference type="InterPro" id="IPR036291">
    <property type="entry name" value="NAD(P)-bd_dom_sf"/>
</dbReference>
<sequence length="297" mass="31836">MEIVFIGFGEAAFHICNGLKVNRTLRLGAFDRDADHPERGHDLHTRALIAGVRLHRSLPDAVTTARYIICLTSADSALVVARQVMPLLGKGQSYIDMNSAPPAIKQAISALPRNAEVGFCDAAVMGTVPERGHRVPVLLAGCAARRFADDLSPYGMNLTVLDAEPGAASAIKMLRSVVMKGLPQLLIEAFCAAEKFGVLGALVDSLGDSLNGKTVEQLAETFCTRTVLHASRRRAEMAGVVATLHGLGIDAGMSEATLTKLTALAERNLASHPDFTQGEPDFRRTIHFLVNTTEEII</sequence>
<dbReference type="GO" id="GO:0016616">
    <property type="term" value="F:oxidoreductase activity, acting on the CH-OH group of donors, NAD or NADP as acceptor"/>
    <property type="evidence" value="ECO:0007669"/>
    <property type="project" value="UniProtKB-ARBA"/>
</dbReference>
<dbReference type="InterPro" id="IPR013328">
    <property type="entry name" value="6PGD_dom2"/>
</dbReference>
<dbReference type="RefSeq" id="WP_182014590.1">
    <property type="nucleotide sequence ID" value="NZ_CP055904.1"/>
</dbReference>
<name>A0AAP9U6S1_KLEAE</name>
<protein>
    <submittedName>
        <fullName evidence="4">NAD(P)-dependent oxidoreductase</fullName>
    </submittedName>
</protein>